<dbReference type="Gene3D" id="1.10.3380.30">
    <property type="match status" value="1"/>
</dbReference>
<dbReference type="STRING" id="1437605.AB656_02065"/>
<feature type="region of interest" description="Disordered" evidence="5">
    <location>
        <begin position="294"/>
        <end position="322"/>
    </location>
</feature>
<dbReference type="GO" id="GO:0003676">
    <property type="term" value="F:nucleic acid binding"/>
    <property type="evidence" value="ECO:0007669"/>
    <property type="project" value="InterPro"/>
</dbReference>
<dbReference type="FunFam" id="3.40.50.300:FF:000190">
    <property type="entry name" value="ATP-dependent RNA helicase"/>
    <property type="match status" value="1"/>
</dbReference>
<feature type="domain" description="Helicase ATP-binding" evidence="6">
    <location>
        <begin position="77"/>
        <end position="235"/>
    </location>
</feature>
<evidence type="ECO:0000256" key="2">
    <source>
        <dbReference type="ARBA" id="ARBA00022801"/>
    </source>
</evidence>
<dbReference type="InterPro" id="IPR014001">
    <property type="entry name" value="Helicase_ATP-bd"/>
</dbReference>
<protein>
    <submittedName>
        <fullName evidence="8">Helicase</fullName>
        <ecNumber evidence="8">3.6.4.13</ecNumber>
    </submittedName>
</protein>
<evidence type="ECO:0000313" key="9">
    <source>
        <dbReference type="Proteomes" id="UP000029015"/>
    </source>
</evidence>
<dbReference type="SMART" id="SM01142">
    <property type="entry name" value="DSHCT"/>
    <property type="match status" value="1"/>
</dbReference>
<evidence type="ECO:0000256" key="3">
    <source>
        <dbReference type="ARBA" id="ARBA00022806"/>
    </source>
</evidence>
<dbReference type="InterPro" id="IPR027417">
    <property type="entry name" value="P-loop_NTPase"/>
</dbReference>
<organism evidence="8 9">
    <name type="scientific">Bifidobacterium actinocoloniiforme DSM 22766</name>
    <dbReference type="NCBI Taxonomy" id="1437605"/>
    <lineage>
        <taxon>Bacteria</taxon>
        <taxon>Bacillati</taxon>
        <taxon>Actinomycetota</taxon>
        <taxon>Actinomycetes</taxon>
        <taxon>Bifidobacteriales</taxon>
        <taxon>Bifidobacteriaceae</taxon>
        <taxon>Bifidobacterium</taxon>
    </lineage>
</organism>
<proteinExistence type="predicted"/>
<dbReference type="GO" id="GO:0016787">
    <property type="term" value="F:hydrolase activity"/>
    <property type="evidence" value="ECO:0007669"/>
    <property type="project" value="UniProtKB-KW"/>
</dbReference>
<evidence type="ECO:0000259" key="7">
    <source>
        <dbReference type="PROSITE" id="PS51194"/>
    </source>
</evidence>
<evidence type="ECO:0000256" key="1">
    <source>
        <dbReference type="ARBA" id="ARBA00022741"/>
    </source>
</evidence>
<dbReference type="OrthoDB" id="3229913at2"/>
<comment type="caution">
    <text evidence="8">The sequence shown here is derived from an EMBL/GenBank/DDBJ whole genome shotgun (WGS) entry which is preliminary data.</text>
</comment>
<dbReference type="Proteomes" id="UP000029015">
    <property type="component" value="Unassembled WGS sequence"/>
</dbReference>
<evidence type="ECO:0000313" key="8">
    <source>
        <dbReference type="EMBL" id="KFI39988.1"/>
    </source>
</evidence>
<evidence type="ECO:0000256" key="5">
    <source>
        <dbReference type="SAM" id="MobiDB-lite"/>
    </source>
</evidence>
<dbReference type="AlphaFoldDB" id="A0A086Z0D8"/>
<dbReference type="PROSITE" id="PS51194">
    <property type="entry name" value="HELICASE_CTER"/>
    <property type="match status" value="1"/>
</dbReference>
<dbReference type="GO" id="GO:0003724">
    <property type="term" value="F:RNA helicase activity"/>
    <property type="evidence" value="ECO:0007669"/>
    <property type="project" value="UniProtKB-EC"/>
</dbReference>
<dbReference type="InterPro" id="IPR012961">
    <property type="entry name" value="Ski2/MTR4_C"/>
</dbReference>
<keyword evidence="3 8" id="KW-0347">Helicase</keyword>
<dbReference type="Gene3D" id="3.40.50.300">
    <property type="entry name" value="P-loop containing nucleotide triphosphate hydrolases"/>
    <property type="match status" value="2"/>
</dbReference>
<dbReference type="Pfam" id="PF00270">
    <property type="entry name" value="DEAD"/>
    <property type="match status" value="1"/>
</dbReference>
<evidence type="ECO:0000259" key="6">
    <source>
        <dbReference type="PROSITE" id="PS51192"/>
    </source>
</evidence>
<dbReference type="PANTHER" id="PTHR12131:SF1">
    <property type="entry name" value="ATP-DEPENDENT RNA HELICASE SUPV3L1, MITOCHONDRIAL-RELATED"/>
    <property type="match status" value="1"/>
</dbReference>
<dbReference type="InterPro" id="IPR001650">
    <property type="entry name" value="Helicase_C-like"/>
</dbReference>
<sequence length="890" mass="99016">MSRHVHAAPATDGTGYADSGAVRGRGRTRKRPEQESGQDPANRYAQFKARQHRAASAAGRFAAGLSFDLDDFQIEAIDALEAGNNVLVAAPTGAGKTIIADFAVHLAQEQNVKAFYTTPIKALSNQKYHDLVDLYGEDKVGLLTGDTSINSEADIVVMTTEVLRNMLYECSTTLNALRYVVLDEVHYLADRFRGPVWEEVIIHLPRTVKVVGLSATVSNVEDFSSWIASVRGKTQLVVSERRPVPLEQHVIVQEDERTEPEVIDLYRRDKSGKQSAKINPRLVSRLSQLDDLALRSRRSERPGRRRGGQGRRGAESVRQPNRHTPRRWAVVDELDYLGMLPGIYFIFSRNGCDDAVRQCLDAGLKLTTDEEALRIRRIVDGMVEGQLSHADLKALGYSQFRFALEQGIAAHHAGVITLFRQVVERLFELGLVKAVFATETLALGINMPARCVVVEKLEKYDGTGHVALTPGEFTQLTGRAGRRGIDSIGHAIVVDHQGFKPETMASLSSKRVYPLHSSFRPTFNMAVNLLNSSDYETARTTLAHSFAQWEANESASELKVQIRKLKEAMEGYEQAAHCDYGDVTDFALIRAGLSCVQKKGRRALKRQVFASDLERREAFAAVDRKINELKEAEREHPCRGCPHLQDHLKWTRRWLRERRELGLAKDRYASRTGSVARQFDRICQILQRMGYLRQVEHRVGAEGEASWRNDYRLTQSGQLLRRIYSEQDLVLAQTLLSGALDELEPRELAAALSALVYESRGGGLTRELGRYPGEPEGRLAAAAADMEGIWKQVADACDEAGLATELPELDFGLAGVIYEWAGGESLARILQGSDLTAGDFVRNAKRLSDVLTQIIQVEPYLEPHSRGIAQTARRAVQAVNRGIVAYTGVD</sequence>
<name>A0A086Z0D8_9BIFI</name>
<dbReference type="InterPro" id="IPR050699">
    <property type="entry name" value="RNA-DNA_Helicase"/>
</dbReference>
<dbReference type="SUPFAM" id="SSF52540">
    <property type="entry name" value="P-loop containing nucleoside triphosphate hydrolases"/>
    <property type="match status" value="1"/>
</dbReference>
<accession>A0A086Z0D8</accession>
<dbReference type="EC" id="3.6.4.13" evidence="8"/>
<evidence type="ECO:0000256" key="4">
    <source>
        <dbReference type="ARBA" id="ARBA00022840"/>
    </source>
</evidence>
<gene>
    <name evidence="8" type="ORF">BACT_0689</name>
</gene>
<feature type="domain" description="Helicase C-terminal" evidence="7">
    <location>
        <begin position="329"/>
        <end position="531"/>
    </location>
</feature>
<dbReference type="EMBL" id="JGYK01000001">
    <property type="protein sequence ID" value="KFI39988.1"/>
    <property type="molecule type" value="Genomic_DNA"/>
</dbReference>
<feature type="region of interest" description="Disordered" evidence="5">
    <location>
        <begin position="1"/>
        <end position="43"/>
    </location>
</feature>
<dbReference type="SMART" id="SM00487">
    <property type="entry name" value="DEXDc"/>
    <property type="match status" value="1"/>
</dbReference>
<keyword evidence="1" id="KW-0547">Nucleotide-binding</keyword>
<dbReference type="RefSeq" id="WP_081924838.1">
    <property type="nucleotide sequence ID" value="NZ_CP011786.1"/>
</dbReference>
<dbReference type="GO" id="GO:0005524">
    <property type="term" value="F:ATP binding"/>
    <property type="evidence" value="ECO:0007669"/>
    <property type="project" value="UniProtKB-KW"/>
</dbReference>
<keyword evidence="2 8" id="KW-0378">Hydrolase</keyword>
<keyword evidence="9" id="KW-1185">Reference proteome</keyword>
<dbReference type="PROSITE" id="PS51192">
    <property type="entry name" value="HELICASE_ATP_BIND_1"/>
    <property type="match status" value="1"/>
</dbReference>
<dbReference type="eggNOG" id="COG4581">
    <property type="taxonomic scope" value="Bacteria"/>
</dbReference>
<reference evidence="8 9" key="1">
    <citation type="submission" date="2014-03" db="EMBL/GenBank/DDBJ databases">
        <title>Genomics of Bifidobacteria.</title>
        <authorList>
            <person name="Ventura M."/>
            <person name="Milani C."/>
            <person name="Lugli G.A."/>
        </authorList>
    </citation>
    <scope>NUCLEOTIDE SEQUENCE [LARGE SCALE GENOMIC DNA]</scope>
    <source>
        <strain evidence="8 9">DSM 22766</strain>
    </source>
</reference>
<dbReference type="GO" id="GO:0055087">
    <property type="term" value="C:Ski complex"/>
    <property type="evidence" value="ECO:0007669"/>
    <property type="project" value="TreeGrafter"/>
</dbReference>
<keyword evidence="4" id="KW-0067">ATP-binding</keyword>
<dbReference type="Pfam" id="PF08148">
    <property type="entry name" value="DSHCT"/>
    <property type="match status" value="1"/>
</dbReference>
<dbReference type="PANTHER" id="PTHR12131">
    <property type="entry name" value="ATP-DEPENDENT RNA AND DNA HELICASE"/>
    <property type="match status" value="1"/>
</dbReference>
<dbReference type="GO" id="GO:0070478">
    <property type="term" value="P:nuclear-transcribed mRNA catabolic process, 3'-5' exonucleolytic nonsense-mediated decay"/>
    <property type="evidence" value="ECO:0007669"/>
    <property type="project" value="TreeGrafter"/>
</dbReference>
<dbReference type="InterPro" id="IPR011545">
    <property type="entry name" value="DEAD/DEAH_box_helicase_dom"/>
</dbReference>
<dbReference type="SMART" id="SM00490">
    <property type="entry name" value="HELICc"/>
    <property type="match status" value="1"/>
</dbReference>